<evidence type="ECO:0000256" key="1">
    <source>
        <dbReference type="ARBA" id="ARBA00022793"/>
    </source>
</evidence>
<dbReference type="InterPro" id="IPR003817">
    <property type="entry name" value="PS_Dcarbxylase"/>
</dbReference>
<dbReference type="GO" id="GO:0004609">
    <property type="term" value="F:phosphatidylserine decarboxylase activity"/>
    <property type="evidence" value="ECO:0007669"/>
    <property type="project" value="InterPro"/>
</dbReference>
<organism evidence="3 4">
    <name type="scientific">Aspergillus tanneri</name>
    <dbReference type="NCBI Taxonomy" id="1220188"/>
    <lineage>
        <taxon>Eukaryota</taxon>
        <taxon>Fungi</taxon>
        <taxon>Dikarya</taxon>
        <taxon>Ascomycota</taxon>
        <taxon>Pezizomycotina</taxon>
        <taxon>Eurotiomycetes</taxon>
        <taxon>Eurotiomycetidae</taxon>
        <taxon>Eurotiales</taxon>
        <taxon>Aspergillaceae</taxon>
        <taxon>Aspergillus</taxon>
        <taxon>Aspergillus subgen. Circumdati</taxon>
    </lineage>
</organism>
<dbReference type="VEuPathDB" id="FungiDB:EYZ11_004452"/>
<keyword evidence="2" id="KW-0456">Lyase</keyword>
<evidence type="ECO:0000313" key="4">
    <source>
        <dbReference type="Proteomes" id="UP000308092"/>
    </source>
</evidence>
<accession>A0A4S3JKH9</accession>
<evidence type="ECO:0008006" key="5">
    <source>
        <dbReference type="Google" id="ProtNLM"/>
    </source>
</evidence>
<dbReference type="AlphaFoldDB" id="A0A4S3JKH9"/>
<dbReference type="EMBL" id="SOSA01000129">
    <property type="protein sequence ID" value="THC96079.1"/>
    <property type="molecule type" value="Genomic_DNA"/>
</dbReference>
<gene>
    <name evidence="3" type="ORF">EYZ11_004452</name>
</gene>
<reference evidence="3 4" key="1">
    <citation type="submission" date="2019-03" db="EMBL/GenBank/DDBJ databases">
        <title>The genome sequence of a newly discovered highly antifungal drug resistant Aspergillus species, Aspergillus tanneri NIH 1004.</title>
        <authorList>
            <person name="Mounaud S."/>
            <person name="Singh I."/>
            <person name="Joardar V."/>
            <person name="Pakala S."/>
            <person name="Pakala S."/>
            <person name="Venepally P."/>
            <person name="Hoover J."/>
            <person name="Nierman W."/>
            <person name="Chung J."/>
            <person name="Losada L."/>
        </authorList>
    </citation>
    <scope>NUCLEOTIDE SEQUENCE [LARGE SCALE GENOMIC DNA]</scope>
    <source>
        <strain evidence="3 4">NIH1004</strain>
    </source>
</reference>
<dbReference type="Proteomes" id="UP000308092">
    <property type="component" value="Unassembled WGS sequence"/>
</dbReference>
<dbReference type="PANTHER" id="PTHR10067">
    <property type="entry name" value="PHOSPHATIDYLSERINE DECARBOXYLASE"/>
    <property type="match status" value="1"/>
</dbReference>
<dbReference type="GO" id="GO:0008654">
    <property type="term" value="P:phospholipid biosynthetic process"/>
    <property type="evidence" value="ECO:0007669"/>
    <property type="project" value="InterPro"/>
</dbReference>
<dbReference type="PANTHER" id="PTHR10067:SF13">
    <property type="entry name" value="PHOSPHATIDYLSERINE DECARBOXYLASE"/>
    <property type="match status" value="1"/>
</dbReference>
<evidence type="ECO:0000313" key="3">
    <source>
        <dbReference type="EMBL" id="THC96079.1"/>
    </source>
</evidence>
<keyword evidence="4" id="KW-1185">Reference proteome</keyword>
<comment type="caution">
    <text evidence="3">The sequence shown here is derived from an EMBL/GenBank/DDBJ whole genome shotgun (WGS) entry which is preliminary data.</text>
</comment>
<name>A0A4S3JKH9_9EURO</name>
<dbReference type="STRING" id="1220188.A0A4S3JKH9"/>
<sequence>MSTLVLNEPIASITSAIDPAGGGAEDMAAEKIGTLEDYLRFVDSLLRWVPKVSSEQDELLRKILVFNWVFEQPSLRDLQTPIKPENSNDDLTWLSYWLVTFAREQGNFMNRPESMGSVYSFHINSKYDKEKSLWAEPESGWLSFNHWFAREWKDINQARPLDRERDSNIIVHAADSLYDGNWDIVDGIVNIPEPSIRTKGIRYPIQKLLQTVDSDVYKNGSFMHAFLAPNDYHCQHAPVSGKVIKIKNIQDQAYLQVRKKKGQNGLTLDRGLIRDPDEIKRRQDQRKRQNLGDIDARIMRGINGVKFAGSSRSRHQNMGESQSCLLEWLKFPPWLSR</sequence>
<evidence type="ECO:0000256" key="2">
    <source>
        <dbReference type="ARBA" id="ARBA00023239"/>
    </source>
</evidence>
<keyword evidence="1" id="KW-0210">Decarboxylase</keyword>
<protein>
    <recommendedName>
        <fullName evidence="5">Phosphatidylserine decarboxylase</fullName>
    </recommendedName>
</protein>
<proteinExistence type="predicted"/>
<dbReference type="Pfam" id="PF02666">
    <property type="entry name" value="PS_Dcarbxylase"/>
    <property type="match status" value="1"/>
</dbReference>